<evidence type="ECO:0008006" key="4">
    <source>
        <dbReference type="Google" id="ProtNLM"/>
    </source>
</evidence>
<evidence type="ECO:0000256" key="2">
    <source>
        <dbReference type="SAM" id="SignalP"/>
    </source>
</evidence>
<dbReference type="EMBL" id="GBRH01245197">
    <property type="protein sequence ID" value="JAD52698.1"/>
    <property type="molecule type" value="Transcribed_RNA"/>
</dbReference>
<protein>
    <recommendedName>
        <fullName evidence="4">Secreted protein</fullName>
    </recommendedName>
</protein>
<reference evidence="3" key="2">
    <citation type="journal article" date="2015" name="Data Brief">
        <title>Shoot transcriptome of the giant reed, Arundo donax.</title>
        <authorList>
            <person name="Barrero R.A."/>
            <person name="Guerrero F.D."/>
            <person name="Moolhuijzen P."/>
            <person name="Goolsby J.A."/>
            <person name="Tidwell J."/>
            <person name="Bellgard S.E."/>
            <person name="Bellgard M.I."/>
        </authorList>
    </citation>
    <scope>NUCLEOTIDE SEQUENCE</scope>
    <source>
        <tissue evidence="3">Shoot tissue taken approximately 20 cm above the soil surface</tissue>
    </source>
</reference>
<feature type="compositionally biased region" description="Gly residues" evidence="1">
    <location>
        <begin position="72"/>
        <end position="88"/>
    </location>
</feature>
<feature type="signal peptide" evidence="2">
    <location>
        <begin position="1"/>
        <end position="28"/>
    </location>
</feature>
<accession>A0A0A9AS66</accession>
<feature type="region of interest" description="Disordered" evidence="1">
    <location>
        <begin position="53"/>
        <end position="88"/>
    </location>
</feature>
<evidence type="ECO:0000313" key="3">
    <source>
        <dbReference type="EMBL" id="JAD52698.1"/>
    </source>
</evidence>
<feature type="chain" id="PRO_5002060303" description="Secreted protein" evidence="2">
    <location>
        <begin position="29"/>
        <end position="88"/>
    </location>
</feature>
<sequence length="88" mass="9372">MFFFLSLFPCSWLLFLVSWSGTVPGAAGSGLTVPRRCGRRLRTGRSAAARRWTGRSAAARRWTRRPGRSEGRGGGGRGPGSWCGGGGT</sequence>
<keyword evidence="2" id="KW-0732">Signal</keyword>
<evidence type="ECO:0000256" key="1">
    <source>
        <dbReference type="SAM" id="MobiDB-lite"/>
    </source>
</evidence>
<organism evidence="3">
    <name type="scientific">Arundo donax</name>
    <name type="common">Giant reed</name>
    <name type="synonym">Donax arundinaceus</name>
    <dbReference type="NCBI Taxonomy" id="35708"/>
    <lineage>
        <taxon>Eukaryota</taxon>
        <taxon>Viridiplantae</taxon>
        <taxon>Streptophyta</taxon>
        <taxon>Embryophyta</taxon>
        <taxon>Tracheophyta</taxon>
        <taxon>Spermatophyta</taxon>
        <taxon>Magnoliopsida</taxon>
        <taxon>Liliopsida</taxon>
        <taxon>Poales</taxon>
        <taxon>Poaceae</taxon>
        <taxon>PACMAD clade</taxon>
        <taxon>Arundinoideae</taxon>
        <taxon>Arundineae</taxon>
        <taxon>Arundo</taxon>
    </lineage>
</organism>
<dbReference type="AlphaFoldDB" id="A0A0A9AS66"/>
<name>A0A0A9AS66_ARUDO</name>
<proteinExistence type="predicted"/>
<reference evidence="3" key="1">
    <citation type="submission" date="2014-09" db="EMBL/GenBank/DDBJ databases">
        <authorList>
            <person name="Magalhaes I.L.F."/>
            <person name="Oliveira U."/>
            <person name="Santos F.R."/>
            <person name="Vidigal T.H.D.A."/>
            <person name="Brescovit A.D."/>
            <person name="Santos A.J."/>
        </authorList>
    </citation>
    <scope>NUCLEOTIDE SEQUENCE</scope>
    <source>
        <tissue evidence="3">Shoot tissue taken approximately 20 cm above the soil surface</tissue>
    </source>
</reference>